<gene>
    <name evidence="1" type="ORF">KALB_3620</name>
</gene>
<keyword evidence="2" id="KW-1185">Reference proteome</keyword>
<organism evidence="1 2">
    <name type="scientific">Kutzneria albida DSM 43870</name>
    <dbReference type="NCBI Taxonomy" id="1449976"/>
    <lineage>
        <taxon>Bacteria</taxon>
        <taxon>Bacillati</taxon>
        <taxon>Actinomycetota</taxon>
        <taxon>Actinomycetes</taxon>
        <taxon>Pseudonocardiales</taxon>
        <taxon>Pseudonocardiaceae</taxon>
        <taxon>Kutzneria</taxon>
    </lineage>
</organism>
<dbReference type="EMBL" id="CP007155">
    <property type="protein sequence ID" value="AHH96984.1"/>
    <property type="molecule type" value="Genomic_DNA"/>
</dbReference>
<reference evidence="1 2" key="1">
    <citation type="journal article" date="2014" name="BMC Genomics">
        <title>Complete genome sequence of producer of the glycopeptide antibiotic Aculeximycin Kutzneria albida DSM 43870T, a representative of minor genus of Pseudonocardiaceae.</title>
        <authorList>
            <person name="Rebets Y."/>
            <person name="Tokovenko B."/>
            <person name="Lushchyk I."/>
            <person name="Ruckert C."/>
            <person name="Zaburannyi N."/>
            <person name="Bechthold A."/>
            <person name="Kalinowski J."/>
            <person name="Luzhetskyy A."/>
        </authorList>
    </citation>
    <scope>NUCLEOTIDE SEQUENCE [LARGE SCALE GENOMIC DNA]</scope>
    <source>
        <strain evidence="1">DSM 43870</strain>
    </source>
</reference>
<evidence type="ECO:0000313" key="2">
    <source>
        <dbReference type="Proteomes" id="UP000019225"/>
    </source>
</evidence>
<proteinExistence type="predicted"/>
<accession>W5WFN2</accession>
<dbReference type="AlphaFoldDB" id="W5WFN2"/>
<evidence type="ECO:0000313" key="1">
    <source>
        <dbReference type="EMBL" id="AHH96984.1"/>
    </source>
</evidence>
<dbReference type="HOGENOM" id="CLU_3271635_0_0_11"/>
<sequence length="41" mass="4716">MNHYEEREFMDHVLSLQGLTTSAPACGDDHGDIWVWLTIKV</sequence>
<dbReference type="Proteomes" id="UP000019225">
    <property type="component" value="Chromosome"/>
</dbReference>
<protein>
    <submittedName>
        <fullName evidence="1">Uncharacterized protein</fullName>
    </submittedName>
</protein>
<dbReference type="KEGG" id="kal:KALB_3620"/>
<name>W5WFN2_9PSEU</name>